<dbReference type="GO" id="GO:0007268">
    <property type="term" value="P:chemical synaptic transmission"/>
    <property type="evidence" value="ECO:0007669"/>
    <property type="project" value="TreeGrafter"/>
</dbReference>
<dbReference type="InterPro" id="IPR000276">
    <property type="entry name" value="GPCR_Rhodpsn"/>
</dbReference>
<dbReference type="GO" id="GO:0004993">
    <property type="term" value="F:G protein-coupled serotonin receptor activity"/>
    <property type="evidence" value="ECO:0007669"/>
    <property type="project" value="TreeGrafter"/>
</dbReference>
<evidence type="ECO:0000313" key="19">
    <source>
        <dbReference type="Proteomes" id="UP001205998"/>
    </source>
</evidence>
<evidence type="ECO:0000259" key="17">
    <source>
        <dbReference type="PROSITE" id="PS50262"/>
    </source>
</evidence>
<keyword evidence="12 15" id="KW-0807">Transducer</keyword>
<dbReference type="PANTHER" id="PTHR24247">
    <property type="entry name" value="5-HYDROXYTRYPTAMINE RECEPTOR"/>
    <property type="match status" value="1"/>
</dbReference>
<keyword evidence="6 15" id="KW-0297">G-protein coupled receptor</keyword>
<comment type="subcellular location">
    <subcellularLocation>
        <location evidence="1">Cell membrane</location>
        <topology evidence="1">Multi-pass membrane protein</topology>
    </subcellularLocation>
</comment>
<evidence type="ECO:0000256" key="2">
    <source>
        <dbReference type="ARBA" id="ARBA00014565"/>
    </source>
</evidence>
<dbReference type="GO" id="GO:0030594">
    <property type="term" value="F:neurotransmitter receptor activity"/>
    <property type="evidence" value="ECO:0007669"/>
    <property type="project" value="TreeGrafter"/>
</dbReference>
<name>A0AAD5B1N7_SILAS</name>
<evidence type="ECO:0000256" key="3">
    <source>
        <dbReference type="ARBA" id="ARBA00022475"/>
    </source>
</evidence>
<evidence type="ECO:0000256" key="6">
    <source>
        <dbReference type="ARBA" id="ARBA00023040"/>
    </source>
</evidence>
<evidence type="ECO:0000256" key="16">
    <source>
        <dbReference type="SAM" id="Phobius"/>
    </source>
</evidence>
<keyword evidence="4 15" id="KW-0812">Transmembrane</keyword>
<feature type="transmembrane region" description="Helical" evidence="16">
    <location>
        <begin position="242"/>
        <end position="265"/>
    </location>
</feature>
<evidence type="ECO:0000256" key="8">
    <source>
        <dbReference type="ARBA" id="ARBA00023139"/>
    </source>
</evidence>
<evidence type="ECO:0000256" key="13">
    <source>
        <dbReference type="ARBA" id="ARBA00023288"/>
    </source>
</evidence>
<feature type="transmembrane region" description="Helical" evidence="16">
    <location>
        <begin position="48"/>
        <end position="68"/>
    </location>
</feature>
<evidence type="ECO:0000256" key="12">
    <source>
        <dbReference type="ARBA" id="ARBA00023224"/>
    </source>
</evidence>
<comment type="similarity">
    <text evidence="15">Belongs to the G-protein coupled receptor 1 family.</text>
</comment>
<keyword evidence="8" id="KW-0564">Palmitate</keyword>
<dbReference type="PANTHER" id="PTHR24247:SF278">
    <property type="entry name" value="HISTAMINE H2 RECEPTOR"/>
    <property type="match status" value="1"/>
</dbReference>
<evidence type="ECO:0000256" key="15">
    <source>
        <dbReference type="RuleBase" id="RU000688"/>
    </source>
</evidence>
<evidence type="ECO:0000256" key="14">
    <source>
        <dbReference type="ARBA" id="ARBA00031105"/>
    </source>
</evidence>
<dbReference type="Gene3D" id="1.20.1070.10">
    <property type="entry name" value="Rhodopsin 7-helix transmembrane proteins"/>
    <property type="match status" value="1"/>
</dbReference>
<evidence type="ECO:0000256" key="9">
    <source>
        <dbReference type="ARBA" id="ARBA00023157"/>
    </source>
</evidence>
<dbReference type="SUPFAM" id="SSF81321">
    <property type="entry name" value="Family A G protein-coupled receptor-like"/>
    <property type="match status" value="1"/>
</dbReference>
<dbReference type="GO" id="GO:0007187">
    <property type="term" value="P:G protein-coupled receptor signaling pathway, coupled to cyclic nucleotide second messenger"/>
    <property type="evidence" value="ECO:0007669"/>
    <property type="project" value="TreeGrafter"/>
</dbReference>
<keyword evidence="19" id="KW-1185">Reference proteome</keyword>
<feature type="transmembrane region" description="Helical" evidence="16">
    <location>
        <begin position="125"/>
        <end position="148"/>
    </location>
</feature>
<evidence type="ECO:0000256" key="1">
    <source>
        <dbReference type="ARBA" id="ARBA00004651"/>
    </source>
</evidence>
<keyword evidence="13" id="KW-0449">Lipoprotein</keyword>
<keyword evidence="10 15" id="KW-0675">Receptor</keyword>
<dbReference type="EMBL" id="MU551526">
    <property type="protein sequence ID" value="KAI5626836.1"/>
    <property type="molecule type" value="Genomic_DNA"/>
</dbReference>
<keyword evidence="9" id="KW-1015">Disulfide bond</keyword>
<evidence type="ECO:0000256" key="4">
    <source>
        <dbReference type="ARBA" id="ARBA00022692"/>
    </source>
</evidence>
<reference evidence="18" key="1">
    <citation type="submission" date="2018-07" db="EMBL/GenBank/DDBJ databases">
        <title>Comparative genomics of catfishes provides insights into carnivory and benthic adaptation.</title>
        <authorList>
            <person name="Zhang Y."/>
            <person name="Wang D."/>
            <person name="Peng Z."/>
            <person name="Zheng S."/>
            <person name="Shao F."/>
            <person name="Tao W."/>
        </authorList>
    </citation>
    <scope>NUCLEOTIDE SEQUENCE</scope>
    <source>
        <strain evidence="18">Chongqing</strain>
    </source>
</reference>
<evidence type="ECO:0000256" key="10">
    <source>
        <dbReference type="ARBA" id="ARBA00023170"/>
    </source>
</evidence>
<dbReference type="PROSITE" id="PS50262">
    <property type="entry name" value="G_PROTEIN_RECEP_F1_2"/>
    <property type="match status" value="1"/>
</dbReference>
<dbReference type="GO" id="GO:0005886">
    <property type="term" value="C:plasma membrane"/>
    <property type="evidence" value="ECO:0007669"/>
    <property type="project" value="UniProtKB-SubCell"/>
</dbReference>
<dbReference type="PROSITE" id="PS00237">
    <property type="entry name" value="G_PROTEIN_RECEP_F1_1"/>
    <property type="match status" value="1"/>
</dbReference>
<dbReference type="SMART" id="SM01381">
    <property type="entry name" value="7TM_GPCR_Srsx"/>
    <property type="match status" value="1"/>
</dbReference>
<sequence length="435" mass="48016">MMRRSDALCGGLRRSDALCGGLRRSDALCGGLRRTDGRFRRRLRSVTNCFIVSLAITDLLLGVLVLPFSTLIEVTGDWPLGAYFCNVYISMDVMLSTASILNLLAISIDRYIAVTVPLRYPTLVLPWHVGTSLAVIWVVSIGVSFVPIHLGWNTVDQTVQNHGKDDPVEDCRFELNPTYVLVDSVATFYLPLVAMCWTYYRVFRIARAQAKRILSIHRACSATTMSSLSGVSMLALREHKAAVRLAVVLGAFVVCWFPYFTFFTIMGIRKEPDLPRMAYSVVLWLGYANSTLNPFLYAALNRDFRSAYGRLLFGWRGNNTPTGTPTTMPEAGLLNELTPSSSRAEFIPKAYVMLQDMGKGNEDETSGTSLSIVSVLSNGQNRMRRQPQVWGPAGRMKQGLTPSVWMPGPDTVSLVPAGAISPFSDPHPAVSLQEG</sequence>
<accession>A0AAD5B1N7</accession>
<protein>
    <recommendedName>
        <fullName evidence="2">Histamine H2 receptor</fullName>
    </recommendedName>
    <alternativeName>
        <fullName evidence="14">Gastric receptor I</fullName>
    </alternativeName>
</protein>
<dbReference type="GO" id="GO:0045202">
    <property type="term" value="C:synapse"/>
    <property type="evidence" value="ECO:0007669"/>
    <property type="project" value="GOC"/>
</dbReference>
<dbReference type="Pfam" id="PF00001">
    <property type="entry name" value="7tm_1"/>
    <property type="match status" value="1"/>
</dbReference>
<dbReference type="GO" id="GO:0030425">
    <property type="term" value="C:dendrite"/>
    <property type="evidence" value="ECO:0007669"/>
    <property type="project" value="TreeGrafter"/>
</dbReference>
<proteinExistence type="inferred from homology"/>
<organism evidence="18 19">
    <name type="scientific">Silurus asotus</name>
    <name type="common">Amur catfish</name>
    <name type="synonym">Parasilurus asotus</name>
    <dbReference type="NCBI Taxonomy" id="30991"/>
    <lineage>
        <taxon>Eukaryota</taxon>
        <taxon>Metazoa</taxon>
        <taxon>Chordata</taxon>
        <taxon>Craniata</taxon>
        <taxon>Vertebrata</taxon>
        <taxon>Euteleostomi</taxon>
        <taxon>Actinopterygii</taxon>
        <taxon>Neopterygii</taxon>
        <taxon>Teleostei</taxon>
        <taxon>Ostariophysi</taxon>
        <taxon>Siluriformes</taxon>
        <taxon>Siluridae</taxon>
        <taxon>Silurus</taxon>
    </lineage>
</organism>
<evidence type="ECO:0000313" key="18">
    <source>
        <dbReference type="EMBL" id="KAI5626836.1"/>
    </source>
</evidence>
<evidence type="ECO:0000256" key="7">
    <source>
        <dbReference type="ARBA" id="ARBA00023136"/>
    </source>
</evidence>
<feature type="domain" description="G-protein coupled receptors family 1 profile" evidence="17">
    <location>
        <begin position="40"/>
        <end position="297"/>
    </location>
</feature>
<comment type="caution">
    <text evidence="18">The sequence shown here is derived from an EMBL/GenBank/DDBJ whole genome shotgun (WGS) entry which is preliminary data.</text>
</comment>
<feature type="transmembrane region" description="Helical" evidence="16">
    <location>
        <begin position="277"/>
        <end position="300"/>
    </location>
</feature>
<gene>
    <name evidence="18" type="ORF">C0J50_13334</name>
</gene>
<dbReference type="InterPro" id="IPR017452">
    <property type="entry name" value="GPCR_Rhodpsn_7TM"/>
</dbReference>
<feature type="transmembrane region" description="Helical" evidence="16">
    <location>
        <begin position="185"/>
        <end position="203"/>
    </location>
</feature>
<dbReference type="AlphaFoldDB" id="A0AAD5B1N7"/>
<keyword evidence="11" id="KW-0325">Glycoprotein</keyword>
<dbReference type="FunFam" id="1.20.1070.10:FF:000121">
    <property type="entry name" value="Histamine H2 receptor"/>
    <property type="match status" value="1"/>
</dbReference>
<keyword evidence="3" id="KW-1003">Cell membrane</keyword>
<feature type="transmembrane region" description="Helical" evidence="16">
    <location>
        <begin position="80"/>
        <end position="104"/>
    </location>
</feature>
<dbReference type="PRINTS" id="PR00237">
    <property type="entry name" value="GPCRRHODOPSN"/>
</dbReference>
<evidence type="ECO:0000256" key="11">
    <source>
        <dbReference type="ARBA" id="ARBA00023180"/>
    </source>
</evidence>
<keyword evidence="5 16" id="KW-1133">Transmembrane helix</keyword>
<dbReference type="Proteomes" id="UP001205998">
    <property type="component" value="Unassembled WGS sequence"/>
</dbReference>
<keyword evidence="7 16" id="KW-0472">Membrane</keyword>
<evidence type="ECO:0000256" key="5">
    <source>
        <dbReference type="ARBA" id="ARBA00022989"/>
    </source>
</evidence>